<sequence length="266" mass="31341">MSREISLNPESLKSKDKQKSMLYDRKITCPVCENSFNARAIKKSSYRITKRDSDFFIRYSIINPYFYDVWVCDNCGYAAIKNDFLHLNEHDADTIRNKISPKWHRKNYPEVYDIELAIQRYKLSLLNYYVIDAKASKKAINFLKIAWMYRLKNDNENEIRSLNQALDNFSTAYYNESLPICGMDRYTTTYLIGELMRRTGKEEESLRWFSQVVTSTAASSRIKNMARDQKDLVKDFLKNKSLPSEGQPKKILKENKAHGLFVKFHK</sequence>
<proteinExistence type="predicted"/>
<dbReference type="Proteomes" id="UP001165422">
    <property type="component" value="Unassembled WGS sequence"/>
</dbReference>
<keyword evidence="2" id="KW-1185">Reference proteome</keyword>
<evidence type="ECO:0000313" key="1">
    <source>
        <dbReference type="EMBL" id="MCC9293625.1"/>
    </source>
</evidence>
<name>A0ABS8N1I8_9CLOT</name>
<dbReference type="RefSeq" id="WP_229980658.1">
    <property type="nucleotide sequence ID" value="NZ_JAJJPB010000001.1"/>
</dbReference>
<dbReference type="EMBL" id="JAJJPB010000001">
    <property type="protein sequence ID" value="MCC9293625.1"/>
    <property type="molecule type" value="Genomic_DNA"/>
</dbReference>
<dbReference type="Pfam" id="PF09986">
    <property type="entry name" value="DUF2225"/>
    <property type="match status" value="1"/>
</dbReference>
<dbReference type="InterPro" id="IPR018708">
    <property type="entry name" value="DUF2225"/>
</dbReference>
<gene>
    <name evidence="1" type="ORF">LN736_01890</name>
</gene>
<organism evidence="1 2">
    <name type="scientific">Clostridium aromativorans</name>
    <dbReference type="NCBI Taxonomy" id="2836848"/>
    <lineage>
        <taxon>Bacteria</taxon>
        <taxon>Bacillati</taxon>
        <taxon>Bacillota</taxon>
        <taxon>Clostridia</taxon>
        <taxon>Eubacteriales</taxon>
        <taxon>Clostridiaceae</taxon>
        <taxon>Clostridium</taxon>
    </lineage>
</organism>
<protein>
    <submittedName>
        <fullName evidence="1">DUF2225 domain-containing protein</fullName>
    </submittedName>
</protein>
<comment type="caution">
    <text evidence="1">The sequence shown here is derived from an EMBL/GenBank/DDBJ whole genome shotgun (WGS) entry which is preliminary data.</text>
</comment>
<evidence type="ECO:0000313" key="2">
    <source>
        <dbReference type="Proteomes" id="UP001165422"/>
    </source>
</evidence>
<accession>A0ABS8N1I8</accession>
<reference evidence="1" key="1">
    <citation type="submission" date="2021-11" db="EMBL/GenBank/DDBJ databases">
        <authorList>
            <person name="Qingchun L."/>
            <person name="Dong Z."/>
            <person name="Zongwei Q."/>
            <person name="Jia Z."/>
            <person name="Duotao L."/>
        </authorList>
    </citation>
    <scope>NUCLEOTIDE SEQUENCE</scope>
    <source>
        <strain evidence="1">WLY-B-L2</strain>
    </source>
</reference>